<protein>
    <submittedName>
        <fullName evidence="2">M23 family metallopeptidase</fullName>
    </submittedName>
</protein>
<dbReference type="GO" id="GO:0004222">
    <property type="term" value="F:metalloendopeptidase activity"/>
    <property type="evidence" value="ECO:0007669"/>
    <property type="project" value="TreeGrafter"/>
</dbReference>
<dbReference type="InterPro" id="IPR016047">
    <property type="entry name" value="M23ase_b-sheet_dom"/>
</dbReference>
<dbReference type="PANTHER" id="PTHR21666">
    <property type="entry name" value="PEPTIDASE-RELATED"/>
    <property type="match status" value="1"/>
</dbReference>
<dbReference type="OrthoDB" id="9810477at2"/>
<dbReference type="CDD" id="cd12797">
    <property type="entry name" value="M23_peptidase"/>
    <property type="match status" value="1"/>
</dbReference>
<organism evidence="2 3">
    <name type="scientific">Luteibaculum oceani</name>
    <dbReference type="NCBI Taxonomy" id="1294296"/>
    <lineage>
        <taxon>Bacteria</taxon>
        <taxon>Pseudomonadati</taxon>
        <taxon>Bacteroidota</taxon>
        <taxon>Flavobacteriia</taxon>
        <taxon>Flavobacteriales</taxon>
        <taxon>Luteibaculaceae</taxon>
        <taxon>Luteibaculum</taxon>
    </lineage>
</organism>
<accession>A0A5C6UU76</accession>
<dbReference type="InterPro" id="IPR011055">
    <property type="entry name" value="Dup_hybrid_motif"/>
</dbReference>
<dbReference type="Proteomes" id="UP000321168">
    <property type="component" value="Unassembled WGS sequence"/>
</dbReference>
<dbReference type="SUPFAM" id="SSF51261">
    <property type="entry name" value="Duplicated hybrid motif"/>
    <property type="match status" value="1"/>
</dbReference>
<dbReference type="Pfam" id="PF01551">
    <property type="entry name" value="Peptidase_M23"/>
    <property type="match status" value="2"/>
</dbReference>
<dbReference type="InterPro" id="IPR050570">
    <property type="entry name" value="Cell_wall_metabolism_enzyme"/>
</dbReference>
<reference evidence="2 3" key="1">
    <citation type="submission" date="2019-08" db="EMBL/GenBank/DDBJ databases">
        <title>Genome of Luteibaculum oceani JCM 18817.</title>
        <authorList>
            <person name="Bowman J.P."/>
        </authorList>
    </citation>
    <scope>NUCLEOTIDE SEQUENCE [LARGE SCALE GENOMIC DNA]</scope>
    <source>
        <strain evidence="2 3">JCM 18817</strain>
    </source>
</reference>
<dbReference type="AlphaFoldDB" id="A0A5C6UU76"/>
<feature type="domain" description="M23ase beta-sheet core" evidence="1">
    <location>
        <begin position="62"/>
        <end position="121"/>
    </location>
</feature>
<dbReference type="PANTHER" id="PTHR21666:SF285">
    <property type="entry name" value="M23 FAMILY METALLOPEPTIDASE"/>
    <property type="match status" value="1"/>
</dbReference>
<gene>
    <name evidence="2" type="ORF">FRX97_09865</name>
</gene>
<proteinExistence type="predicted"/>
<feature type="domain" description="M23ase beta-sheet core" evidence="1">
    <location>
        <begin position="150"/>
        <end position="184"/>
    </location>
</feature>
<evidence type="ECO:0000313" key="3">
    <source>
        <dbReference type="Proteomes" id="UP000321168"/>
    </source>
</evidence>
<comment type="caution">
    <text evidence="2">The sequence shown here is derived from an EMBL/GenBank/DDBJ whole genome shotgun (WGS) entry which is preliminary data.</text>
</comment>
<keyword evidence="3" id="KW-1185">Reference proteome</keyword>
<evidence type="ECO:0000313" key="2">
    <source>
        <dbReference type="EMBL" id="TXC76913.1"/>
    </source>
</evidence>
<name>A0A5C6UU76_9FLAO</name>
<evidence type="ECO:0000259" key="1">
    <source>
        <dbReference type="Pfam" id="PF01551"/>
    </source>
</evidence>
<sequence length="583" mass="65758">MEPNYSFIFAQISNLRMPYKPAIYLFIFLFCQFRALAQDFHPPLNIPLVLSGNFGEIRSNHFHSGLDIKTQGRIGLPVFCITDGTVARVKVSPYGYGKALYINHPNGQTSVYAHLNSFSPEIEAWIEDQQYAQKSYDINTFPPAGKFVFKKGDEIGKSGNSGSSGGPHLHFEIRDTKTERPINPLKYPFKIADNKAPSIYGLSVYALDDKSHVNNTHYANFSMGGSYGNYSLKPGETISAHGNIGFALHTIDRLDAANNKCGVYKVTLSAGNDILYQFEIDELDFSTNRYMNAHIDYRNYKKYRKHYHRLYTVENNPLDIYNIRKRNGALQCIGEGEIPIKITVEDVAGNASTLEFTVQCTAQPSTRIIEANPNQQWVDCKKPFEWKSDIASVAIPSSCLYLSEYMDFKSSTDNNGLPVLTVGDETYGAQKSYTLRLKIPETLMPKANKIHLGKVAANGRAYPDNPGEVHGAWFEAKNREFGTYTLLVDTLNPYIKPLSFYPGKEVRNGNSLRFRIKDSGSGIQEYNMYIDDQWVLASYDYRTGALTHIFDTERIKPGKHVLRVEILDKVGNLESYSGTFTSY</sequence>
<dbReference type="EMBL" id="VORB01000009">
    <property type="protein sequence ID" value="TXC76913.1"/>
    <property type="molecule type" value="Genomic_DNA"/>
</dbReference>
<dbReference type="Gene3D" id="2.70.70.10">
    <property type="entry name" value="Glucose Permease (Domain IIA)"/>
    <property type="match status" value="1"/>
</dbReference>